<name>A0AAN5CVR2_9BILA</name>
<dbReference type="Gene3D" id="1.20.1070.10">
    <property type="entry name" value="Rhodopsin 7-helix transmembrane proteins"/>
    <property type="match status" value="1"/>
</dbReference>
<gene>
    <name evidence="7" type="ORF">PMAYCL1PPCAC_21679</name>
</gene>
<evidence type="ECO:0000256" key="5">
    <source>
        <dbReference type="SAM" id="Phobius"/>
    </source>
</evidence>
<keyword evidence="8" id="KW-1185">Reference proteome</keyword>
<comment type="caution">
    <text evidence="7">The sequence shown here is derived from an EMBL/GenBank/DDBJ whole genome shotgun (WGS) entry which is preliminary data.</text>
</comment>
<evidence type="ECO:0000256" key="1">
    <source>
        <dbReference type="ARBA" id="ARBA00004370"/>
    </source>
</evidence>
<feature type="transmembrane region" description="Helical" evidence="5">
    <location>
        <begin position="132"/>
        <end position="153"/>
    </location>
</feature>
<dbReference type="Pfam" id="PF10324">
    <property type="entry name" value="7TM_GPCR_Srw"/>
    <property type="match status" value="1"/>
</dbReference>
<dbReference type="PROSITE" id="PS50262">
    <property type="entry name" value="G_PROTEIN_RECEP_F1_2"/>
    <property type="match status" value="1"/>
</dbReference>
<evidence type="ECO:0000256" key="4">
    <source>
        <dbReference type="ARBA" id="ARBA00023136"/>
    </source>
</evidence>
<dbReference type="AlphaFoldDB" id="A0AAN5CVR2"/>
<evidence type="ECO:0000256" key="3">
    <source>
        <dbReference type="ARBA" id="ARBA00022989"/>
    </source>
</evidence>
<dbReference type="InterPro" id="IPR017452">
    <property type="entry name" value="GPCR_Rhodpsn_7TM"/>
</dbReference>
<dbReference type="InterPro" id="IPR019427">
    <property type="entry name" value="7TM_GPCR_serpentine_rcpt_Srw"/>
</dbReference>
<protein>
    <recommendedName>
        <fullName evidence="6">G-protein coupled receptors family 1 profile domain-containing protein</fullName>
    </recommendedName>
</protein>
<reference evidence="8" key="1">
    <citation type="submission" date="2022-10" db="EMBL/GenBank/DDBJ databases">
        <title>Genome assembly of Pristionchus species.</title>
        <authorList>
            <person name="Yoshida K."/>
            <person name="Sommer R.J."/>
        </authorList>
    </citation>
    <scope>NUCLEOTIDE SEQUENCE [LARGE SCALE GENOMIC DNA]</scope>
    <source>
        <strain evidence="8">RS5460</strain>
    </source>
</reference>
<evidence type="ECO:0000256" key="2">
    <source>
        <dbReference type="ARBA" id="ARBA00022692"/>
    </source>
</evidence>
<feature type="non-terminal residue" evidence="7">
    <location>
        <position position="1"/>
    </location>
</feature>
<feature type="transmembrane region" description="Helical" evidence="5">
    <location>
        <begin position="202"/>
        <end position="223"/>
    </location>
</feature>
<dbReference type="PANTHER" id="PTHR46273">
    <property type="entry name" value="MYOSUPPRESSIN RECEPTOR 1, ISOFORM B-RELATED"/>
    <property type="match status" value="1"/>
</dbReference>
<dbReference type="PANTHER" id="PTHR46273:SF14">
    <property type="entry name" value="G-PROTEIN COUPLED RECEPTOR DMSR-1"/>
    <property type="match status" value="1"/>
</dbReference>
<dbReference type="GO" id="GO:0008528">
    <property type="term" value="F:G protein-coupled peptide receptor activity"/>
    <property type="evidence" value="ECO:0007669"/>
    <property type="project" value="InterPro"/>
</dbReference>
<proteinExistence type="predicted"/>
<feature type="transmembrane region" description="Helical" evidence="5">
    <location>
        <begin position="249"/>
        <end position="268"/>
    </location>
</feature>
<evidence type="ECO:0000313" key="8">
    <source>
        <dbReference type="Proteomes" id="UP001328107"/>
    </source>
</evidence>
<dbReference type="EMBL" id="BTRK01000005">
    <property type="protein sequence ID" value="GMR51484.1"/>
    <property type="molecule type" value="Genomic_DNA"/>
</dbReference>
<sequence length="320" mass="36486">NAHFRVLSEINRGVYEILIAFICPFIIAANCVAMLIMTRKELRSTYNFVFFLIAIDQTVVMTTMCLSFLRAVLFSYCSPGFLSLSWALFDLIVLANLMPLCKAHATWLAGIYLYFNAFMIKDVRGLQLGKNTVLMLLCVSTLFVIVTNIPTILSYTVQWVPYQDVCNSTVYGDLMVPFARESDVLYENDCLMLMLGSILTGSIHSAIACVLLFAFTIGLLLFLREVRKKRKMMVLHTTSRESPDRNRTTTLFILIMVTTVISEFPLALLGMLEGFISFQLRFLVTHKLSLLFTSLMIITSSVNLFVYLFMSKNFREVRIF</sequence>
<dbReference type="Proteomes" id="UP001328107">
    <property type="component" value="Unassembled WGS sequence"/>
</dbReference>
<comment type="subcellular location">
    <subcellularLocation>
        <location evidence="1">Membrane</location>
    </subcellularLocation>
</comment>
<keyword evidence="2 5" id="KW-0812">Transmembrane</keyword>
<feature type="domain" description="G-protein coupled receptors family 1 profile" evidence="6">
    <location>
        <begin position="29"/>
        <end position="307"/>
    </location>
</feature>
<accession>A0AAN5CVR2</accession>
<feature type="transmembrane region" description="Helical" evidence="5">
    <location>
        <begin position="288"/>
        <end position="310"/>
    </location>
</feature>
<dbReference type="InterPro" id="IPR053219">
    <property type="entry name" value="GPCR_Dmsr-1"/>
</dbReference>
<evidence type="ECO:0000313" key="7">
    <source>
        <dbReference type="EMBL" id="GMR51484.1"/>
    </source>
</evidence>
<organism evidence="7 8">
    <name type="scientific">Pristionchus mayeri</name>
    <dbReference type="NCBI Taxonomy" id="1317129"/>
    <lineage>
        <taxon>Eukaryota</taxon>
        <taxon>Metazoa</taxon>
        <taxon>Ecdysozoa</taxon>
        <taxon>Nematoda</taxon>
        <taxon>Chromadorea</taxon>
        <taxon>Rhabditida</taxon>
        <taxon>Rhabditina</taxon>
        <taxon>Diplogasteromorpha</taxon>
        <taxon>Diplogasteroidea</taxon>
        <taxon>Neodiplogasteridae</taxon>
        <taxon>Pristionchus</taxon>
    </lineage>
</organism>
<keyword evidence="4 5" id="KW-0472">Membrane</keyword>
<evidence type="ECO:0000259" key="6">
    <source>
        <dbReference type="PROSITE" id="PS50262"/>
    </source>
</evidence>
<feature type="transmembrane region" description="Helical" evidence="5">
    <location>
        <begin position="14"/>
        <end position="36"/>
    </location>
</feature>
<keyword evidence="3 5" id="KW-1133">Transmembrane helix</keyword>
<dbReference type="GO" id="GO:0005886">
    <property type="term" value="C:plasma membrane"/>
    <property type="evidence" value="ECO:0007669"/>
    <property type="project" value="TreeGrafter"/>
</dbReference>
<feature type="non-terminal residue" evidence="7">
    <location>
        <position position="320"/>
    </location>
</feature>
<dbReference type="SUPFAM" id="SSF81321">
    <property type="entry name" value="Family A G protein-coupled receptor-like"/>
    <property type="match status" value="1"/>
</dbReference>
<feature type="transmembrane region" description="Helical" evidence="5">
    <location>
        <begin position="104"/>
        <end position="120"/>
    </location>
</feature>